<reference evidence="3" key="1">
    <citation type="submission" date="2024-02" db="UniProtKB">
        <authorList>
            <consortium name="WormBaseParasite"/>
        </authorList>
    </citation>
    <scope>IDENTIFICATION</scope>
</reference>
<feature type="signal peptide" evidence="1">
    <location>
        <begin position="1"/>
        <end position="21"/>
    </location>
</feature>
<evidence type="ECO:0000256" key="1">
    <source>
        <dbReference type="SAM" id="SignalP"/>
    </source>
</evidence>
<keyword evidence="2" id="KW-1185">Reference proteome</keyword>
<dbReference type="WBParaSite" id="MBELARI_LOCUS4748">
    <property type="protein sequence ID" value="MBELARI_LOCUS4748"/>
    <property type="gene ID" value="MBELARI_LOCUS4748"/>
</dbReference>
<dbReference type="Proteomes" id="UP000887575">
    <property type="component" value="Unassembled WGS sequence"/>
</dbReference>
<evidence type="ECO:0000313" key="2">
    <source>
        <dbReference type="Proteomes" id="UP000887575"/>
    </source>
</evidence>
<dbReference type="AlphaFoldDB" id="A0AAF3FCX6"/>
<accession>A0AAF3FCX6</accession>
<feature type="chain" id="PRO_5042004270" evidence="1">
    <location>
        <begin position="22"/>
        <end position="111"/>
    </location>
</feature>
<proteinExistence type="predicted"/>
<evidence type="ECO:0000313" key="3">
    <source>
        <dbReference type="WBParaSite" id="MBELARI_LOCUS4748"/>
    </source>
</evidence>
<keyword evidence="1" id="KW-0732">Signal</keyword>
<organism evidence="2 3">
    <name type="scientific">Mesorhabditis belari</name>
    <dbReference type="NCBI Taxonomy" id="2138241"/>
    <lineage>
        <taxon>Eukaryota</taxon>
        <taxon>Metazoa</taxon>
        <taxon>Ecdysozoa</taxon>
        <taxon>Nematoda</taxon>
        <taxon>Chromadorea</taxon>
        <taxon>Rhabditida</taxon>
        <taxon>Rhabditina</taxon>
        <taxon>Rhabditomorpha</taxon>
        <taxon>Rhabditoidea</taxon>
        <taxon>Rhabditidae</taxon>
        <taxon>Mesorhabditinae</taxon>
        <taxon>Mesorhabditis</taxon>
    </lineage>
</organism>
<sequence>MNRPPWLLLIISSSLLTCALSIQCYSGSQLQVIECPAFSCIKQTLGTDTVRYCDGSGVSSICENYRVHETCQQIPNIGYICCCGQDLCNSSQNLFTTLSLFTTLFVLFKYL</sequence>
<protein>
    <submittedName>
        <fullName evidence="3">Uncharacterized protein</fullName>
    </submittedName>
</protein>
<name>A0AAF3FCX6_9BILA</name>